<proteinExistence type="predicted"/>
<feature type="domain" description="HDOD" evidence="1">
    <location>
        <begin position="35"/>
        <end position="227"/>
    </location>
</feature>
<dbReference type="Gene3D" id="1.10.3210.10">
    <property type="entry name" value="Hypothetical protein af1432"/>
    <property type="match status" value="1"/>
</dbReference>
<dbReference type="InterPro" id="IPR052340">
    <property type="entry name" value="RNase_Y/CdgJ"/>
</dbReference>
<dbReference type="GO" id="GO:0016301">
    <property type="term" value="F:kinase activity"/>
    <property type="evidence" value="ECO:0007669"/>
    <property type="project" value="UniProtKB-KW"/>
</dbReference>
<dbReference type="STRING" id="80878.RP29_18280"/>
<dbReference type="PROSITE" id="PS51833">
    <property type="entry name" value="HDOD"/>
    <property type="match status" value="1"/>
</dbReference>
<organism evidence="2 3">
    <name type="scientific">Acidovorax temperans</name>
    <dbReference type="NCBI Taxonomy" id="80878"/>
    <lineage>
        <taxon>Bacteria</taxon>
        <taxon>Pseudomonadati</taxon>
        <taxon>Pseudomonadota</taxon>
        <taxon>Betaproteobacteria</taxon>
        <taxon>Burkholderiales</taxon>
        <taxon>Comamonadaceae</taxon>
        <taxon>Acidovorax</taxon>
    </lineage>
</organism>
<keyword evidence="3" id="KW-1185">Reference proteome</keyword>
<accession>A0A0D7K436</accession>
<protein>
    <submittedName>
        <fullName evidence="2">Histidine kinase</fullName>
    </submittedName>
</protein>
<dbReference type="Pfam" id="PF08668">
    <property type="entry name" value="HDOD"/>
    <property type="match status" value="1"/>
</dbReference>
<dbReference type="PANTHER" id="PTHR33525">
    <property type="match status" value="1"/>
</dbReference>
<dbReference type="PANTHER" id="PTHR33525:SF6">
    <property type="entry name" value="HDOD DOMAIN-CONTAINING PROTEIN"/>
    <property type="match status" value="1"/>
</dbReference>
<evidence type="ECO:0000313" key="2">
    <source>
        <dbReference type="EMBL" id="KJA09111.1"/>
    </source>
</evidence>
<dbReference type="SUPFAM" id="SSF109604">
    <property type="entry name" value="HD-domain/PDEase-like"/>
    <property type="match status" value="1"/>
</dbReference>
<dbReference type="Proteomes" id="UP000032566">
    <property type="component" value="Unassembled WGS sequence"/>
</dbReference>
<evidence type="ECO:0000313" key="3">
    <source>
        <dbReference type="Proteomes" id="UP000032566"/>
    </source>
</evidence>
<keyword evidence="2" id="KW-0418">Kinase</keyword>
<dbReference type="EMBL" id="JXYQ01000072">
    <property type="protein sequence ID" value="KJA09111.1"/>
    <property type="molecule type" value="Genomic_DNA"/>
</dbReference>
<reference evidence="2 3" key="1">
    <citation type="submission" date="2014-12" db="EMBL/GenBank/DDBJ databases">
        <title>Isolation of bacteria from lake water.</title>
        <authorList>
            <person name="Sheng K.-Y."/>
            <person name="Chin P.-S."/>
            <person name="Chan K.-G."/>
            <person name="Tan G.S."/>
        </authorList>
    </citation>
    <scope>NUCLEOTIDE SEQUENCE [LARGE SCALE GENOMIC DNA]</scope>
    <source>
        <strain evidence="2 3">KY4</strain>
    </source>
</reference>
<dbReference type="InterPro" id="IPR013976">
    <property type="entry name" value="HDOD"/>
</dbReference>
<dbReference type="PATRIC" id="fig|80878.5.peg.3619"/>
<name>A0A0D7K436_9BURK</name>
<dbReference type="OrthoDB" id="9784953at2"/>
<evidence type="ECO:0000259" key="1">
    <source>
        <dbReference type="PROSITE" id="PS51833"/>
    </source>
</evidence>
<gene>
    <name evidence="2" type="ORF">RP29_18280</name>
</gene>
<dbReference type="RefSeq" id="WP_044402062.1">
    <property type="nucleotide sequence ID" value="NZ_JXYQ01000072.1"/>
</dbReference>
<sequence>MPALMSVRSPAATSHSIDHDIETARAHPSVRAIVIPPCPDSLVRLQEIASAPELDSQALEQLASSDVAMAAALIRTANSPLYALAQPVQTVGMALTVLGLQPALELLSAFITRNALHVRTPLLEHFWESSQRKAIACEHIGRQLYSFDPGLGYSFGLFCHVGMPVLVKAVRGYAGTVTEALARKDRTFTQTENAAHRTDHAVMGAIVARTWHLPPDVAQAIWLHHDFSCLSDERFDATVRHLVALGLLAEYLVHHHENLTPTREWTLHGQACMDHLHVTQDELNHWIDELYPAFEAVAL</sequence>
<keyword evidence="2" id="KW-0808">Transferase</keyword>
<comment type="caution">
    <text evidence="2">The sequence shown here is derived from an EMBL/GenBank/DDBJ whole genome shotgun (WGS) entry which is preliminary data.</text>
</comment>
<dbReference type="AlphaFoldDB" id="A0A0D7K436"/>